<gene>
    <name evidence="1" type="ORF">INT43_004884</name>
</gene>
<reference evidence="1" key="1">
    <citation type="submission" date="2020-12" db="EMBL/GenBank/DDBJ databases">
        <title>Metabolic potential, ecology and presence of endohyphal bacteria is reflected in genomic diversity of Mucoromycotina.</title>
        <authorList>
            <person name="Muszewska A."/>
            <person name="Okrasinska A."/>
            <person name="Steczkiewicz K."/>
            <person name="Drgas O."/>
            <person name="Orlowska M."/>
            <person name="Perlinska-Lenart U."/>
            <person name="Aleksandrzak-Piekarczyk T."/>
            <person name="Szatraj K."/>
            <person name="Zielenkiewicz U."/>
            <person name="Pilsyk S."/>
            <person name="Malc E."/>
            <person name="Mieczkowski P."/>
            <person name="Kruszewska J.S."/>
            <person name="Biernat P."/>
            <person name="Pawlowska J."/>
        </authorList>
    </citation>
    <scope>NUCLEOTIDE SEQUENCE</scope>
    <source>
        <strain evidence="1">WA0000067209</strain>
    </source>
</reference>
<dbReference type="EMBL" id="JAEPQZ010000017">
    <property type="protein sequence ID" value="KAG2172342.1"/>
    <property type="molecule type" value="Genomic_DNA"/>
</dbReference>
<dbReference type="AlphaFoldDB" id="A0A8H7U8P1"/>
<accession>A0A8H7U8P1</accession>
<keyword evidence="2" id="KW-1185">Reference proteome</keyword>
<sequence>MTQRCNICQEETCNPHINLSKSLSYFSGITQRTLSAFHKAGIDASLLDEIDNVKSQIVLPKPLVLKDAVLTEHNKYIRYFEGGYSDVVNFEDVFKDVYKSSESEVSELSQFLDGQISPISKMGVSMKLNTVNIDRKQIEKPTECIFFF</sequence>
<dbReference type="Proteomes" id="UP000654370">
    <property type="component" value="Unassembled WGS sequence"/>
</dbReference>
<organism evidence="1 2">
    <name type="scientific">Mortierella isabellina</name>
    <name type="common">Filamentous fungus</name>
    <name type="synonym">Umbelopsis isabellina</name>
    <dbReference type="NCBI Taxonomy" id="91625"/>
    <lineage>
        <taxon>Eukaryota</taxon>
        <taxon>Fungi</taxon>
        <taxon>Fungi incertae sedis</taxon>
        <taxon>Mucoromycota</taxon>
        <taxon>Mucoromycotina</taxon>
        <taxon>Umbelopsidomycetes</taxon>
        <taxon>Umbelopsidales</taxon>
        <taxon>Umbelopsidaceae</taxon>
        <taxon>Umbelopsis</taxon>
    </lineage>
</organism>
<proteinExistence type="predicted"/>
<protein>
    <submittedName>
        <fullName evidence="1">Uncharacterized protein</fullName>
    </submittedName>
</protein>
<name>A0A8H7U8P1_MORIS</name>
<comment type="caution">
    <text evidence="1">The sequence shown here is derived from an EMBL/GenBank/DDBJ whole genome shotgun (WGS) entry which is preliminary data.</text>
</comment>
<evidence type="ECO:0000313" key="1">
    <source>
        <dbReference type="EMBL" id="KAG2172342.1"/>
    </source>
</evidence>
<evidence type="ECO:0000313" key="2">
    <source>
        <dbReference type="Proteomes" id="UP000654370"/>
    </source>
</evidence>